<keyword evidence="2" id="KW-0862">Zinc</keyword>
<gene>
    <name evidence="4" type="ORF">MKP09_18570</name>
</gene>
<dbReference type="PROSITE" id="PS50860">
    <property type="entry name" value="AA_TRNA_LIGASE_II_ALA"/>
    <property type="match status" value="1"/>
</dbReference>
<dbReference type="PANTHER" id="PTHR11777">
    <property type="entry name" value="ALANYL-TRNA SYNTHETASE"/>
    <property type="match status" value="1"/>
</dbReference>
<evidence type="ECO:0000313" key="5">
    <source>
        <dbReference type="Proteomes" id="UP001202248"/>
    </source>
</evidence>
<keyword evidence="5" id="KW-1185">Reference proteome</keyword>
<sequence>MASVNTADRKNITYNHTATHLLHAALKQVLGEHVNQKGSLVSPDVLRFDVSHFAKITDEEMKQVERIVNEKIRENIPVHIKEMPKEEALKLGAMALFGEKYGDSVRVVTADPEFSVELCGGTHVEQTGNIGLFIITSESAVAAGVRRIEALTGPSAFDFVTGKLNEYKQVNELLKTKEPLKAIEKLSTEKATLEKRVERLEAKELAGIRNELLKKMRSLIKSISLEMW</sequence>
<evidence type="ECO:0000259" key="3">
    <source>
        <dbReference type="PROSITE" id="PS50860"/>
    </source>
</evidence>
<dbReference type="Pfam" id="PF07973">
    <property type="entry name" value="tRNA_SAD"/>
    <property type="match status" value="1"/>
</dbReference>
<dbReference type="EMBL" id="JAKWBL010000004">
    <property type="protein sequence ID" value="MCH5599773.1"/>
    <property type="molecule type" value="Genomic_DNA"/>
</dbReference>
<dbReference type="InterPro" id="IPR012947">
    <property type="entry name" value="tRNA_SAD"/>
</dbReference>
<dbReference type="RefSeq" id="WP_240831805.1">
    <property type="nucleotide sequence ID" value="NZ_JAKWBL010000004.1"/>
</dbReference>
<evidence type="ECO:0000256" key="2">
    <source>
        <dbReference type="ARBA" id="ARBA00022833"/>
    </source>
</evidence>
<dbReference type="InterPro" id="IPR018163">
    <property type="entry name" value="Thr/Ala-tRNA-synth_IIc_edit"/>
</dbReference>
<reference evidence="4 5" key="1">
    <citation type="submission" date="2022-02" db="EMBL/GenBank/DDBJ databases">
        <authorList>
            <person name="Min J."/>
        </authorList>
    </citation>
    <scope>NUCLEOTIDE SEQUENCE [LARGE SCALE GENOMIC DNA]</scope>
    <source>
        <strain evidence="4 5">GR10-1</strain>
    </source>
</reference>
<evidence type="ECO:0000313" key="4">
    <source>
        <dbReference type="EMBL" id="MCH5599773.1"/>
    </source>
</evidence>
<name>A0ABS9SN04_9BACT</name>
<dbReference type="Proteomes" id="UP001202248">
    <property type="component" value="Unassembled WGS sequence"/>
</dbReference>
<feature type="domain" description="Alanyl-transfer RNA synthetases family profile" evidence="3">
    <location>
        <begin position="1"/>
        <end position="162"/>
    </location>
</feature>
<dbReference type="InterPro" id="IPR050058">
    <property type="entry name" value="Ala-tRNA_ligase"/>
</dbReference>
<dbReference type="Gene3D" id="3.30.980.10">
    <property type="entry name" value="Threonyl-trna Synthetase, Chain A, domain 2"/>
    <property type="match status" value="1"/>
</dbReference>
<dbReference type="Gene3D" id="3.30.54.20">
    <property type="match status" value="1"/>
</dbReference>
<dbReference type="SUPFAM" id="SSF55186">
    <property type="entry name" value="ThrRS/AlaRS common domain"/>
    <property type="match status" value="1"/>
</dbReference>
<dbReference type="PANTHER" id="PTHR11777:SF9">
    <property type="entry name" value="ALANINE--TRNA LIGASE, CYTOPLASMIC"/>
    <property type="match status" value="1"/>
</dbReference>
<proteinExistence type="predicted"/>
<comment type="caution">
    <text evidence="4">The sequence shown here is derived from an EMBL/GenBank/DDBJ whole genome shotgun (WGS) entry which is preliminary data.</text>
</comment>
<protein>
    <recommendedName>
        <fullName evidence="3">Alanyl-transfer RNA synthetases family profile domain-containing protein</fullName>
    </recommendedName>
</protein>
<evidence type="ECO:0000256" key="1">
    <source>
        <dbReference type="ARBA" id="ARBA00022723"/>
    </source>
</evidence>
<accession>A0ABS9SN04</accession>
<dbReference type="InterPro" id="IPR018165">
    <property type="entry name" value="Ala-tRNA-synth_IIc_core"/>
</dbReference>
<organism evidence="4 5">
    <name type="scientific">Niabella ginsengisoli</name>
    <dbReference type="NCBI Taxonomy" id="522298"/>
    <lineage>
        <taxon>Bacteria</taxon>
        <taxon>Pseudomonadati</taxon>
        <taxon>Bacteroidota</taxon>
        <taxon>Chitinophagia</taxon>
        <taxon>Chitinophagales</taxon>
        <taxon>Chitinophagaceae</taxon>
        <taxon>Niabella</taxon>
    </lineage>
</organism>
<dbReference type="SMART" id="SM00863">
    <property type="entry name" value="tRNA_SAD"/>
    <property type="match status" value="1"/>
</dbReference>
<keyword evidence="1" id="KW-0479">Metal-binding</keyword>